<gene>
    <name evidence="2" type="ORF">NKR23_g6406</name>
</gene>
<evidence type="ECO:0000313" key="3">
    <source>
        <dbReference type="Proteomes" id="UP001174694"/>
    </source>
</evidence>
<proteinExistence type="predicted"/>
<evidence type="ECO:0000256" key="1">
    <source>
        <dbReference type="SAM" id="MobiDB-lite"/>
    </source>
</evidence>
<comment type="caution">
    <text evidence="2">The sequence shown here is derived from an EMBL/GenBank/DDBJ whole genome shotgun (WGS) entry which is preliminary data.</text>
</comment>
<dbReference type="Proteomes" id="UP001174694">
    <property type="component" value="Unassembled WGS sequence"/>
</dbReference>
<accession>A0AA38RWJ2</accession>
<keyword evidence="3" id="KW-1185">Reference proteome</keyword>
<organism evidence="2 3">
    <name type="scientific">Pleurostoma richardsiae</name>
    <dbReference type="NCBI Taxonomy" id="41990"/>
    <lineage>
        <taxon>Eukaryota</taxon>
        <taxon>Fungi</taxon>
        <taxon>Dikarya</taxon>
        <taxon>Ascomycota</taxon>
        <taxon>Pezizomycotina</taxon>
        <taxon>Sordariomycetes</taxon>
        <taxon>Sordariomycetidae</taxon>
        <taxon>Calosphaeriales</taxon>
        <taxon>Pleurostomataceae</taxon>
        <taxon>Pleurostoma</taxon>
    </lineage>
</organism>
<feature type="compositionally biased region" description="Low complexity" evidence="1">
    <location>
        <begin position="271"/>
        <end position="280"/>
    </location>
</feature>
<protein>
    <submittedName>
        <fullName evidence="2">Uncharacterized protein</fullName>
    </submittedName>
</protein>
<feature type="compositionally biased region" description="Low complexity" evidence="1">
    <location>
        <begin position="288"/>
        <end position="326"/>
    </location>
</feature>
<evidence type="ECO:0000313" key="2">
    <source>
        <dbReference type="EMBL" id="KAJ9143780.1"/>
    </source>
</evidence>
<reference evidence="2" key="1">
    <citation type="submission" date="2022-07" db="EMBL/GenBank/DDBJ databases">
        <title>Fungi with potential for degradation of polypropylene.</title>
        <authorList>
            <person name="Gostincar C."/>
        </authorList>
    </citation>
    <scope>NUCLEOTIDE SEQUENCE</scope>
    <source>
        <strain evidence="2">EXF-13308</strain>
    </source>
</reference>
<feature type="region of interest" description="Disordered" evidence="1">
    <location>
        <begin position="71"/>
        <end position="97"/>
    </location>
</feature>
<dbReference type="AlphaFoldDB" id="A0AA38RWJ2"/>
<feature type="region of interest" description="Disordered" evidence="1">
    <location>
        <begin position="164"/>
        <end position="335"/>
    </location>
</feature>
<name>A0AA38RWJ2_9PEZI</name>
<feature type="compositionally biased region" description="Polar residues" evidence="1">
    <location>
        <begin position="1"/>
        <end position="28"/>
    </location>
</feature>
<sequence length="428" mass="44737">MPGSPALNQPGTLQFQPPSGGVNSSASSGKDKNWFSKVWKNPAVKKATFAVGGALVAEGLGMTGSSGAHIGSSIYDSTRPPPHRLQKPPPGQQAAYHQVQGGYRPPNGQVQPQMTMGQTHMPSQGQPVNVQMPGVHVQGPAMSFPANQSAFGNVQGVQYGTQQQPGYMAAHPPQRPGGGPHPQGPYQGGQPAQPANSGRPPQMTQGEPAQQPTGQGPAVHLPPGQGAPPHTQQQQDLSGVFGTAFGEALAGGLTRPSNQQQQPPPPPAQPHPTHAGAPHAQPDPAPLPQQYQPQQQHYQPQHEYQPQYQPQEQQQMPEQQTQAPEQSGFDFSGVTDTLSDAASLYNQVTSAGSNGNSTTTVVAEPVYQPPPSPTMTVLAVDQTSYSFVDADSGTVSVEVDTVSVVDVGDGGWGATTVDYEGGGWGDSW</sequence>
<feature type="region of interest" description="Disordered" evidence="1">
    <location>
        <begin position="1"/>
        <end position="33"/>
    </location>
</feature>
<feature type="compositionally biased region" description="Polar residues" evidence="1">
    <location>
        <begin position="202"/>
        <end position="214"/>
    </location>
</feature>
<dbReference type="EMBL" id="JANBVO010000018">
    <property type="protein sequence ID" value="KAJ9143780.1"/>
    <property type="molecule type" value="Genomic_DNA"/>
</dbReference>
<feature type="compositionally biased region" description="Low complexity" evidence="1">
    <location>
        <begin position="184"/>
        <end position="195"/>
    </location>
</feature>